<name>A0A1M6GG34_9FIRM</name>
<dbReference type="Gene3D" id="2.30.110.10">
    <property type="entry name" value="Electron Transport, Fmn-binding Protein, Chain A"/>
    <property type="match status" value="1"/>
</dbReference>
<dbReference type="Proteomes" id="UP000183954">
    <property type="component" value="Unassembled WGS sequence"/>
</dbReference>
<dbReference type="Pfam" id="PF01243">
    <property type="entry name" value="PNPOx_N"/>
    <property type="match status" value="1"/>
</dbReference>
<dbReference type="STRING" id="1121420.SAMN02746098_05139"/>
<evidence type="ECO:0000259" key="1">
    <source>
        <dbReference type="Pfam" id="PF01243"/>
    </source>
</evidence>
<evidence type="ECO:0000313" key="3">
    <source>
        <dbReference type="Proteomes" id="UP000183954"/>
    </source>
</evidence>
<keyword evidence="3" id="KW-1185">Reference proteome</keyword>
<gene>
    <name evidence="2" type="ORF">SAMN02746098_05139</name>
</gene>
<feature type="domain" description="Pyridoxamine 5'-phosphate oxidase N-terminal" evidence="1">
    <location>
        <begin position="2"/>
        <end position="109"/>
    </location>
</feature>
<reference evidence="3" key="1">
    <citation type="submission" date="2016-11" db="EMBL/GenBank/DDBJ databases">
        <authorList>
            <person name="Varghese N."/>
            <person name="Submissions S."/>
        </authorList>
    </citation>
    <scope>NUCLEOTIDE SEQUENCE [LARGE SCALE GENOMIC DNA]</scope>
    <source>
        <strain evidence="3">DSM 15449</strain>
    </source>
</reference>
<protein>
    <submittedName>
        <fullName evidence="2">Uncharacterized protein, pyridoxamine 5'-phosphate oxidase (PNPOx-like) family</fullName>
    </submittedName>
</protein>
<dbReference type="EMBL" id="FQXJ01000037">
    <property type="protein sequence ID" value="SHJ08879.1"/>
    <property type="molecule type" value="Genomic_DNA"/>
</dbReference>
<evidence type="ECO:0000313" key="2">
    <source>
        <dbReference type="EMBL" id="SHJ08879.1"/>
    </source>
</evidence>
<proteinExistence type="predicted"/>
<accession>A0A1M6GG34</accession>
<dbReference type="AlphaFoldDB" id="A0A1M6GG34"/>
<dbReference type="RefSeq" id="WP_073033301.1">
    <property type="nucleotide sequence ID" value="NZ_FQXJ01000037.1"/>
</dbReference>
<sequence>MQEVLDFLKKCQTYYLATIDGDQPRVRPFGTANIFEGKLYIQTGKVKDVSKQMTANPKIEICAFNGQEWIRIQAVAVEDDRVEAKESMLESYPTLQSRYSATDPNTQVLYLQDAVATIASFTGEPKIIKF</sequence>
<organism evidence="2 3">
    <name type="scientific">Desulfosporosinus lacus DSM 15449</name>
    <dbReference type="NCBI Taxonomy" id="1121420"/>
    <lineage>
        <taxon>Bacteria</taxon>
        <taxon>Bacillati</taxon>
        <taxon>Bacillota</taxon>
        <taxon>Clostridia</taxon>
        <taxon>Eubacteriales</taxon>
        <taxon>Desulfitobacteriaceae</taxon>
        <taxon>Desulfosporosinus</taxon>
    </lineage>
</organism>
<dbReference type="OrthoDB" id="9792542at2"/>
<dbReference type="InterPro" id="IPR012349">
    <property type="entry name" value="Split_barrel_FMN-bd"/>
</dbReference>
<dbReference type="SUPFAM" id="SSF50475">
    <property type="entry name" value="FMN-binding split barrel"/>
    <property type="match status" value="1"/>
</dbReference>
<dbReference type="InterPro" id="IPR011576">
    <property type="entry name" value="Pyridox_Oxase_N"/>
</dbReference>